<evidence type="ECO:0000313" key="1">
    <source>
        <dbReference type="EMBL" id="KAG5631289.1"/>
    </source>
</evidence>
<gene>
    <name evidence="1" type="ORF">H5410_003006</name>
</gene>
<dbReference type="AlphaFoldDB" id="A0A9J6B3K5"/>
<name>A0A9J6B3K5_SOLCO</name>
<proteinExistence type="predicted"/>
<evidence type="ECO:0000313" key="2">
    <source>
        <dbReference type="Proteomes" id="UP000824120"/>
    </source>
</evidence>
<accession>A0A9J6B3K5</accession>
<reference evidence="1 2" key="1">
    <citation type="submission" date="2020-09" db="EMBL/GenBank/DDBJ databases">
        <title>De no assembly of potato wild relative species, Solanum commersonii.</title>
        <authorList>
            <person name="Cho K."/>
        </authorList>
    </citation>
    <scope>NUCLEOTIDE SEQUENCE [LARGE SCALE GENOMIC DNA]</scope>
    <source>
        <strain evidence="1">LZ3.2</strain>
        <tissue evidence="1">Leaf</tissue>
    </source>
</reference>
<protein>
    <submittedName>
        <fullName evidence="1">Uncharacterized protein</fullName>
    </submittedName>
</protein>
<organism evidence="1 2">
    <name type="scientific">Solanum commersonii</name>
    <name type="common">Commerson's wild potato</name>
    <name type="synonym">Commerson's nightshade</name>
    <dbReference type="NCBI Taxonomy" id="4109"/>
    <lineage>
        <taxon>Eukaryota</taxon>
        <taxon>Viridiplantae</taxon>
        <taxon>Streptophyta</taxon>
        <taxon>Embryophyta</taxon>
        <taxon>Tracheophyta</taxon>
        <taxon>Spermatophyta</taxon>
        <taxon>Magnoliopsida</taxon>
        <taxon>eudicotyledons</taxon>
        <taxon>Gunneridae</taxon>
        <taxon>Pentapetalae</taxon>
        <taxon>asterids</taxon>
        <taxon>lamiids</taxon>
        <taxon>Solanales</taxon>
        <taxon>Solanaceae</taxon>
        <taxon>Solanoideae</taxon>
        <taxon>Solaneae</taxon>
        <taxon>Solanum</taxon>
    </lineage>
</organism>
<keyword evidence="2" id="KW-1185">Reference proteome</keyword>
<dbReference type="Proteomes" id="UP000824120">
    <property type="component" value="Chromosome 1"/>
</dbReference>
<comment type="caution">
    <text evidence="1">The sequence shown here is derived from an EMBL/GenBank/DDBJ whole genome shotgun (WGS) entry which is preliminary data.</text>
</comment>
<dbReference type="EMBL" id="JACXVP010000001">
    <property type="protein sequence ID" value="KAG5631289.1"/>
    <property type="molecule type" value="Genomic_DNA"/>
</dbReference>
<sequence length="77" mass="7748">MPPVQGPCLLGWSVKGTTAHGGACGPLTVTLPSLETSLQAKGSPRDLPWSVVKPTGCGDGCGPLGSSLASRHDLPQI</sequence>